<comment type="caution">
    <text evidence="1">The sequence shown here is derived from an EMBL/GenBank/DDBJ whole genome shotgun (WGS) entry which is preliminary data.</text>
</comment>
<evidence type="ECO:0000313" key="2">
    <source>
        <dbReference type="Proteomes" id="UP000237105"/>
    </source>
</evidence>
<dbReference type="Proteomes" id="UP000237105">
    <property type="component" value="Unassembled WGS sequence"/>
</dbReference>
<protein>
    <submittedName>
        <fullName evidence="1">Uncharacterized protein</fullName>
    </submittedName>
</protein>
<evidence type="ECO:0000313" key="1">
    <source>
        <dbReference type="EMBL" id="PON68956.1"/>
    </source>
</evidence>
<proteinExistence type="predicted"/>
<dbReference type="EMBL" id="JXTB01000059">
    <property type="protein sequence ID" value="PON68956.1"/>
    <property type="molecule type" value="Genomic_DNA"/>
</dbReference>
<gene>
    <name evidence="1" type="ORF">PanWU01x14_092730</name>
</gene>
<organism evidence="1 2">
    <name type="scientific">Parasponia andersonii</name>
    <name type="common">Sponia andersonii</name>
    <dbReference type="NCBI Taxonomy" id="3476"/>
    <lineage>
        <taxon>Eukaryota</taxon>
        <taxon>Viridiplantae</taxon>
        <taxon>Streptophyta</taxon>
        <taxon>Embryophyta</taxon>
        <taxon>Tracheophyta</taxon>
        <taxon>Spermatophyta</taxon>
        <taxon>Magnoliopsida</taxon>
        <taxon>eudicotyledons</taxon>
        <taxon>Gunneridae</taxon>
        <taxon>Pentapetalae</taxon>
        <taxon>rosids</taxon>
        <taxon>fabids</taxon>
        <taxon>Rosales</taxon>
        <taxon>Cannabaceae</taxon>
        <taxon>Parasponia</taxon>
    </lineage>
</organism>
<reference evidence="2" key="1">
    <citation type="submission" date="2016-06" db="EMBL/GenBank/DDBJ databases">
        <title>Parallel loss of symbiosis genes in relatives of nitrogen-fixing non-legume Parasponia.</title>
        <authorList>
            <person name="Van Velzen R."/>
            <person name="Holmer R."/>
            <person name="Bu F."/>
            <person name="Rutten L."/>
            <person name="Van Zeijl A."/>
            <person name="Liu W."/>
            <person name="Santuari L."/>
            <person name="Cao Q."/>
            <person name="Sharma T."/>
            <person name="Shen D."/>
            <person name="Roswanjaya Y."/>
            <person name="Wardhani T."/>
            <person name="Kalhor M.S."/>
            <person name="Jansen J."/>
            <person name="Van den Hoogen J."/>
            <person name="Gungor B."/>
            <person name="Hartog M."/>
            <person name="Hontelez J."/>
            <person name="Verver J."/>
            <person name="Yang W.-C."/>
            <person name="Schijlen E."/>
            <person name="Repin R."/>
            <person name="Schilthuizen M."/>
            <person name="Schranz E."/>
            <person name="Heidstra R."/>
            <person name="Miyata K."/>
            <person name="Fedorova E."/>
            <person name="Kohlen W."/>
            <person name="Bisseling T."/>
            <person name="Smit S."/>
            <person name="Geurts R."/>
        </authorList>
    </citation>
    <scope>NUCLEOTIDE SEQUENCE [LARGE SCALE GENOMIC DNA]</scope>
    <source>
        <strain evidence="2">cv. WU1-14</strain>
    </source>
</reference>
<name>A0A2P5D6U3_PARAD</name>
<accession>A0A2P5D6U3</accession>
<sequence>MYIVTMFYRRNSDSGKWVYDITDSQSSPNVLAIRVSGDLTVAFHRKRWQRYSEVRLFSG</sequence>
<dbReference type="AlphaFoldDB" id="A0A2P5D6U3"/>
<keyword evidence="2" id="KW-1185">Reference proteome</keyword>